<evidence type="ECO:0008006" key="3">
    <source>
        <dbReference type="Google" id="ProtNLM"/>
    </source>
</evidence>
<comment type="caution">
    <text evidence="1">The sequence shown here is derived from an EMBL/GenBank/DDBJ whole genome shotgun (WGS) entry which is preliminary data.</text>
</comment>
<dbReference type="OrthoDB" id="9876589at2"/>
<dbReference type="SUPFAM" id="SSF48576">
    <property type="entry name" value="Terpenoid synthases"/>
    <property type="match status" value="1"/>
</dbReference>
<evidence type="ECO:0000313" key="2">
    <source>
        <dbReference type="Proteomes" id="UP000294947"/>
    </source>
</evidence>
<protein>
    <recommendedName>
        <fullName evidence="3">Terpene synthase</fullName>
    </recommendedName>
</protein>
<dbReference type="AlphaFoldDB" id="A0A4R4XXH1"/>
<accession>A0A4R4XXH1</accession>
<name>A0A4R4XXH1_9PSEU</name>
<reference evidence="1 2" key="1">
    <citation type="submission" date="2019-03" db="EMBL/GenBank/DDBJ databases">
        <title>Draft genome sequences of novel Actinobacteria.</title>
        <authorList>
            <person name="Sahin N."/>
            <person name="Ay H."/>
            <person name="Saygin H."/>
        </authorList>
    </citation>
    <scope>NUCLEOTIDE SEQUENCE [LARGE SCALE GENOMIC DNA]</scope>
    <source>
        <strain evidence="1 2">7K502</strain>
    </source>
</reference>
<dbReference type="InterPro" id="IPR008949">
    <property type="entry name" value="Isoprenoid_synthase_dom_sf"/>
</dbReference>
<dbReference type="EMBL" id="SMKW01000112">
    <property type="protein sequence ID" value="TDD36266.1"/>
    <property type="molecule type" value="Genomic_DNA"/>
</dbReference>
<dbReference type="RefSeq" id="WP_132494354.1">
    <property type="nucleotide sequence ID" value="NZ_SMKW01000112.1"/>
</dbReference>
<sequence length="394" mass="43312">MDNGDKPIDLTCSMTGILGGLNSTRTARWPLQECEAAVAVYRDLEEWTRARPDIKLSRSSAALPWSSLLAAYTFAGAYNQTVREFAAQCLTLFVYDDIVDDEYGIFDETALQDLTAACLDASKSATIPEARTSTSSNIIPGQRGSAVREAGPLDNVLASARASGQLSPVEQTISCFADCMGGAVRRAQSAECVEIFLDVLSKTLRSHLVSRDSRANDESAPTLDQHLANGSYDAGAPILLLSAMMTNMPHDIDRIEVDRYRSCCLDLGWCVRVSNDIASLDDDMHSGQVNAVALMVKEKHVGELQAIQDLLSGVRGKIAHMHRVADDPSHPLSQHYRWLARCADFHVDWYMTRASYSFTIEDWVTFGKVDDHFGKAVRAAIRQGNGYDERIHTA</sequence>
<evidence type="ECO:0000313" key="1">
    <source>
        <dbReference type="EMBL" id="TDD36266.1"/>
    </source>
</evidence>
<keyword evidence="2" id="KW-1185">Reference proteome</keyword>
<organism evidence="1 2">
    <name type="scientific">Saccharopolyspora elongata</name>
    <dbReference type="NCBI Taxonomy" id="2530387"/>
    <lineage>
        <taxon>Bacteria</taxon>
        <taxon>Bacillati</taxon>
        <taxon>Actinomycetota</taxon>
        <taxon>Actinomycetes</taxon>
        <taxon>Pseudonocardiales</taxon>
        <taxon>Pseudonocardiaceae</taxon>
        <taxon>Saccharopolyspora</taxon>
    </lineage>
</organism>
<proteinExistence type="predicted"/>
<dbReference type="Proteomes" id="UP000294947">
    <property type="component" value="Unassembled WGS sequence"/>
</dbReference>
<gene>
    <name evidence="1" type="ORF">E1288_42165</name>
</gene>
<dbReference type="Gene3D" id="1.10.600.10">
    <property type="entry name" value="Farnesyl Diphosphate Synthase"/>
    <property type="match status" value="1"/>
</dbReference>
<dbReference type="Pfam" id="PF19086">
    <property type="entry name" value="Terpene_syn_C_2"/>
    <property type="match status" value="1"/>
</dbReference>